<feature type="domain" description="Alpha/beta hydrolase fold-3" evidence="4">
    <location>
        <begin position="70"/>
        <end position="265"/>
    </location>
</feature>
<dbReference type="Pfam" id="PF07859">
    <property type="entry name" value="Abhydrolase_3"/>
    <property type="match status" value="1"/>
</dbReference>
<dbReference type="HOGENOM" id="CLU_012494_4_3_0"/>
<evidence type="ECO:0000313" key="5">
    <source>
        <dbReference type="EMBL" id="ADB18619.1"/>
    </source>
</evidence>
<evidence type="ECO:0000259" key="4">
    <source>
        <dbReference type="Pfam" id="PF07859"/>
    </source>
</evidence>
<dbReference type="OrthoDB" id="9815425at2"/>
<dbReference type="PANTHER" id="PTHR48081">
    <property type="entry name" value="AB HYDROLASE SUPERFAMILY PROTEIN C4A8.06C"/>
    <property type="match status" value="1"/>
</dbReference>
<dbReference type="eggNOG" id="COG0657">
    <property type="taxonomic scope" value="Bacteria"/>
</dbReference>
<evidence type="ECO:0000313" key="6">
    <source>
        <dbReference type="Proteomes" id="UP000001887"/>
    </source>
</evidence>
<accession>D2R208</accession>
<comment type="similarity">
    <text evidence="1">Belongs to the 'GDXG' lipolytic enzyme family.</text>
</comment>
<dbReference type="KEGG" id="psl:Psta_3965"/>
<dbReference type="InterPro" id="IPR029058">
    <property type="entry name" value="AB_hydrolase_fold"/>
</dbReference>
<name>D2R208_PIRSD</name>
<proteinExistence type="inferred from homology"/>
<dbReference type="InterPro" id="IPR013094">
    <property type="entry name" value="AB_hydrolase_3"/>
</dbReference>
<feature type="signal peptide" evidence="3">
    <location>
        <begin position="1"/>
        <end position="26"/>
    </location>
</feature>
<dbReference type="GO" id="GO:0004806">
    <property type="term" value="F:triacylglycerol lipase activity"/>
    <property type="evidence" value="ECO:0007669"/>
    <property type="project" value="TreeGrafter"/>
</dbReference>
<dbReference type="InterPro" id="IPR050300">
    <property type="entry name" value="GDXG_lipolytic_enzyme"/>
</dbReference>
<dbReference type="SUPFAM" id="SSF53474">
    <property type="entry name" value="alpha/beta-Hydrolases"/>
    <property type="match status" value="1"/>
</dbReference>
<evidence type="ECO:0000256" key="2">
    <source>
        <dbReference type="ARBA" id="ARBA00022801"/>
    </source>
</evidence>
<keyword evidence="6" id="KW-1185">Reference proteome</keyword>
<sequence precursor="true">MFIRSASLIPCLLTLLLVVASSVSHAQDRAYPPKFKGAKEQTYREVDGVKLSCWIIEPKMHAASDKKPCILFFFGGGWTSGTPSQFVNQAQHFAERGMVAILCDYRVASRHKVAPAECVSDARAAVAWTKSQADKLGVDPSKIVVAGGSAGGHLAACCGTLPTDAKELPAAMILFNPALITAPVEGKFEISEARAKGLFARFGKDPAKLSPYHHIRKELPPTLILHGKADSTVPYASVELFTEAMKSAGNRCELVGYDDAAHGFFNYGRGDNAAYRATLTRADEFLVSLQLLSPPKGADK</sequence>
<keyword evidence="3" id="KW-0732">Signal</keyword>
<gene>
    <name evidence="5" type="ordered locus">Psta_3965</name>
</gene>
<evidence type="ECO:0000256" key="1">
    <source>
        <dbReference type="ARBA" id="ARBA00010515"/>
    </source>
</evidence>
<protein>
    <submittedName>
        <fullName evidence="5">Alpha/beta hydrolase fold-3 domain protein</fullName>
    </submittedName>
</protein>
<dbReference type="AlphaFoldDB" id="D2R208"/>
<reference evidence="5 6" key="1">
    <citation type="journal article" date="2009" name="Stand. Genomic Sci.">
        <title>Complete genome sequence of Pirellula staleyi type strain (ATCC 27377).</title>
        <authorList>
            <person name="Clum A."/>
            <person name="Tindall B.J."/>
            <person name="Sikorski J."/>
            <person name="Ivanova N."/>
            <person name="Mavrommatis K."/>
            <person name="Lucas S."/>
            <person name="Glavina del Rio T."/>
            <person name="Nolan M."/>
            <person name="Chen F."/>
            <person name="Tice H."/>
            <person name="Pitluck S."/>
            <person name="Cheng J.F."/>
            <person name="Chertkov O."/>
            <person name="Brettin T."/>
            <person name="Han C."/>
            <person name="Detter J.C."/>
            <person name="Kuske C."/>
            <person name="Bruce D."/>
            <person name="Goodwin L."/>
            <person name="Ovchinikova G."/>
            <person name="Pati A."/>
            <person name="Mikhailova N."/>
            <person name="Chen A."/>
            <person name="Palaniappan K."/>
            <person name="Land M."/>
            <person name="Hauser L."/>
            <person name="Chang Y.J."/>
            <person name="Jeffries C.D."/>
            <person name="Chain P."/>
            <person name="Rohde M."/>
            <person name="Goker M."/>
            <person name="Bristow J."/>
            <person name="Eisen J.A."/>
            <person name="Markowitz V."/>
            <person name="Hugenholtz P."/>
            <person name="Kyrpides N.C."/>
            <person name="Klenk H.P."/>
            <person name="Lapidus A."/>
        </authorList>
    </citation>
    <scope>NUCLEOTIDE SEQUENCE [LARGE SCALE GENOMIC DNA]</scope>
    <source>
        <strain evidence="6">ATCC 27377 / DSM 6068 / ICPB 4128</strain>
    </source>
</reference>
<dbReference type="Gene3D" id="3.40.50.1820">
    <property type="entry name" value="alpha/beta hydrolase"/>
    <property type="match status" value="1"/>
</dbReference>
<organism evidence="5 6">
    <name type="scientific">Pirellula staleyi (strain ATCC 27377 / DSM 6068 / ICPB 4128)</name>
    <name type="common">Pirella staleyi</name>
    <dbReference type="NCBI Taxonomy" id="530564"/>
    <lineage>
        <taxon>Bacteria</taxon>
        <taxon>Pseudomonadati</taxon>
        <taxon>Planctomycetota</taxon>
        <taxon>Planctomycetia</taxon>
        <taxon>Pirellulales</taxon>
        <taxon>Pirellulaceae</taxon>
        <taxon>Pirellula</taxon>
    </lineage>
</organism>
<evidence type="ECO:0000256" key="3">
    <source>
        <dbReference type="SAM" id="SignalP"/>
    </source>
</evidence>
<dbReference type="Proteomes" id="UP000001887">
    <property type="component" value="Chromosome"/>
</dbReference>
<feature type="chain" id="PRO_5003034524" evidence="3">
    <location>
        <begin position="27"/>
        <end position="300"/>
    </location>
</feature>
<dbReference type="STRING" id="530564.Psta_3965"/>
<keyword evidence="2 5" id="KW-0378">Hydrolase</keyword>
<dbReference type="PANTHER" id="PTHR48081:SF30">
    <property type="entry name" value="ACETYL-HYDROLASE LIPR-RELATED"/>
    <property type="match status" value="1"/>
</dbReference>
<dbReference type="EMBL" id="CP001848">
    <property type="protein sequence ID" value="ADB18619.1"/>
    <property type="molecule type" value="Genomic_DNA"/>
</dbReference>